<gene>
    <name evidence="1" type="ORF">AA314_03897</name>
    <name evidence="2" type="ORF">ATI61_108341</name>
</gene>
<keyword evidence="4" id="KW-1185">Reference proteome</keyword>
<dbReference type="EMBL" id="CP011509">
    <property type="protein sequence ID" value="AKJ02271.1"/>
    <property type="molecule type" value="Genomic_DNA"/>
</dbReference>
<reference evidence="1 3" key="1">
    <citation type="submission" date="2015-05" db="EMBL/GenBank/DDBJ databases">
        <title>Genome assembly of Archangium gephyra DSM 2261.</title>
        <authorList>
            <person name="Sharma G."/>
            <person name="Subramanian S."/>
        </authorList>
    </citation>
    <scope>NUCLEOTIDE SEQUENCE [LARGE SCALE GENOMIC DNA]</scope>
    <source>
        <strain evidence="1 3">DSM 2261</strain>
    </source>
</reference>
<dbReference type="AlphaFoldDB" id="A0AAC8Q815"/>
<evidence type="ECO:0000313" key="3">
    <source>
        <dbReference type="Proteomes" id="UP000035579"/>
    </source>
</evidence>
<dbReference type="KEGG" id="age:AA314_03897"/>
<proteinExistence type="predicted"/>
<protein>
    <submittedName>
        <fullName evidence="1">Vanadium haloperoxidase</fullName>
    </submittedName>
</protein>
<evidence type="ECO:0000313" key="1">
    <source>
        <dbReference type="EMBL" id="AKJ02271.1"/>
    </source>
</evidence>
<dbReference type="GO" id="GO:0004601">
    <property type="term" value="F:peroxidase activity"/>
    <property type="evidence" value="ECO:0007669"/>
    <property type="project" value="InterPro"/>
</dbReference>
<name>A0AAC8Q815_9BACT</name>
<evidence type="ECO:0000313" key="2">
    <source>
        <dbReference type="EMBL" id="REG28799.1"/>
    </source>
</evidence>
<accession>A0AAC8Q815</accession>
<dbReference type="InterPro" id="IPR036938">
    <property type="entry name" value="PAP2/HPO_sf"/>
</dbReference>
<reference evidence="2 4" key="2">
    <citation type="submission" date="2018-08" db="EMBL/GenBank/DDBJ databases">
        <title>Genomic Encyclopedia of Archaeal and Bacterial Type Strains, Phase II (KMG-II): from individual species to whole genera.</title>
        <authorList>
            <person name="Goeker M."/>
        </authorList>
    </citation>
    <scope>NUCLEOTIDE SEQUENCE [LARGE SCALE GENOMIC DNA]</scope>
    <source>
        <strain evidence="2 4">DSM 2261</strain>
    </source>
</reference>
<evidence type="ECO:0000313" key="4">
    <source>
        <dbReference type="Proteomes" id="UP000256345"/>
    </source>
</evidence>
<dbReference type="SUPFAM" id="SSF48317">
    <property type="entry name" value="Acid phosphatase/Vanadium-dependent haloperoxidase"/>
    <property type="match status" value="1"/>
</dbReference>
<dbReference type="InterPro" id="IPR016119">
    <property type="entry name" value="Br/Cl_peroxidase_C"/>
</dbReference>
<dbReference type="Gene3D" id="1.10.606.10">
    <property type="entry name" value="Vanadium-containing Chloroperoxidase, domain 2"/>
    <property type="match status" value="1"/>
</dbReference>
<organism evidence="1 3">
    <name type="scientific">Archangium gephyra</name>
    <dbReference type="NCBI Taxonomy" id="48"/>
    <lineage>
        <taxon>Bacteria</taxon>
        <taxon>Pseudomonadati</taxon>
        <taxon>Myxococcota</taxon>
        <taxon>Myxococcia</taxon>
        <taxon>Myxococcales</taxon>
        <taxon>Cystobacterineae</taxon>
        <taxon>Archangiaceae</taxon>
        <taxon>Archangium</taxon>
    </lineage>
</organism>
<dbReference type="RefSeq" id="WP_053066532.1">
    <property type="nucleotide sequence ID" value="NZ_CP011509.1"/>
</dbReference>
<dbReference type="Proteomes" id="UP000035579">
    <property type="component" value="Chromosome"/>
</dbReference>
<dbReference type="EMBL" id="QUMU01000008">
    <property type="protein sequence ID" value="REG28799.1"/>
    <property type="molecule type" value="Genomic_DNA"/>
</dbReference>
<sequence>MATHGQELIGPTMTLALVEVWFQKHENRARTYPVNDELLDSPVLQRMFVRNQVLNGGTEGTYLLAQAFPEGSPVHPAYGSGHSTYEGAGMTMLKAFFKTDLPVQNPVVPSADGCRWCPTPGRR</sequence>
<dbReference type="Proteomes" id="UP000256345">
    <property type="component" value="Unassembled WGS sequence"/>
</dbReference>